<evidence type="ECO:0000313" key="3">
    <source>
        <dbReference type="EMBL" id="MBB3139761.1"/>
    </source>
</evidence>
<accession>A0A7W5G4V6</accession>
<dbReference type="GO" id="GO:0015627">
    <property type="term" value="C:type II protein secretion system complex"/>
    <property type="evidence" value="ECO:0007669"/>
    <property type="project" value="TreeGrafter"/>
</dbReference>
<keyword evidence="1" id="KW-0732">Signal</keyword>
<feature type="domain" description="Helix-hairpin-helix DNA-binding motif class 1" evidence="2">
    <location>
        <begin position="41"/>
        <end position="60"/>
    </location>
</feature>
<dbReference type="PANTHER" id="PTHR21180">
    <property type="entry name" value="ENDONUCLEASE/EXONUCLEASE/PHOSPHATASE FAMILY DOMAIN-CONTAINING PROTEIN 1"/>
    <property type="match status" value="1"/>
</dbReference>
<organism evidence="3 4">
    <name type="scientific">Halomonas organivorans</name>
    <dbReference type="NCBI Taxonomy" id="257772"/>
    <lineage>
        <taxon>Bacteria</taxon>
        <taxon>Pseudomonadati</taxon>
        <taxon>Pseudomonadota</taxon>
        <taxon>Gammaproteobacteria</taxon>
        <taxon>Oceanospirillales</taxon>
        <taxon>Halomonadaceae</taxon>
        <taxon>Halomonas</taxon>
    </lineage>
</organism>
<feature type="chain" id="PRO_5030961194" evidence="1">
    <location>
        <begin position="27"/>
        <end position="93"/>
    </location>
</feature>
<dbReference type="InterPro" id="IPR051675">
    <property type="entry name" value="Endo/Exo/Phosphatase_dom_1"/>
</dbReference>
<dbReference type="EMBL" id="JACHXM010000002">
    <property type="protein sequence ID" value="MBB3139761.1"/>
    <property type="molecule type" value="Genomic_DNA"/>
</dbReference>
<comment type="caution">
    <text evidence="3">The sequence shown here is derived from an EMBL/GenBank/DDBJ whole genome shotgun (WGS) entry which is preliminary data.</text>
</comment>
<dbReference type="GO" id="GO:0006281">
    <property type="term" value="P:DNA repair"/>
    <property type="evidence" value="ECO:0007669"/>
    <property type="project" value="InterPro"/>
</dbReference>
<keyword evidence="4" id="KW-1185">Reference proteome</keyword>
<dbReference type="SMART" id="SM00278">
    <property type="entry name" value="HhH1"/>
    <property type="match status" value="2"/>
</dbReference>
<evidence type="ECO:0000259" key="2">
    <source>
        <dbReference type="SMART" id="SM00278"/>
    </source>
</evidence>
<gene>
    <name evidence="3" type="ORF">FHR96_000608</name>
</gene>
<feature type="signal peptide" evidence="1">
    <location>
        <begin position="1"/>
        <end position="26"/>
    </location>
</feature>
<dbReference type="GO" id="GO:0003677">
    <property type="term" value="F:DNA binding"/>
    <property type="evidence" value="ECO:0007669"/>
    <property type="project" value="InterPro"/>
</dbReference>
<dbReference type="AlphaFoldDB" id="A0A7W5G4V6"/>
<dbReference type="RefSeq" id="WP_183386185.1">
    <property type="nucleotide sequence ID" value="NZ_JACHXM010000002.1"/>
</dbReference>
<dbReference type="Proteomes" id="UP000525987">
    <property type="component" value="Unassembled WGS sequence"/>
</dbReference>
<proteinExistence type="predicted"/>
<protein>
    <submittedName>
        <fullName evidence="3">Competence protein ComEA</fullName>
    </submittedName>
</protein>
<evidence type="ECO:0000313" key="4">
    <source>
        <dbReference type="Proteomes" id="UP000525987"/>
    </source>
</evidence>
<sequence length="93" mass="9531">MKMISKEGVAALCLMMMLGLATPTLAQENATPINVNTADAALLAELPGIGETKAAAIVKDREANGPFESANDLARVSGIGEATVEGLADQVTF</sequence>
<dbReference type="InterPro" id="IPR004509">
    <property type="entry name" value="Competence_ComEA_HhH"/>
</dbReference>
<feature type="domain" description="Helix-hairpin-helix DNA-binding motif class 1" evidence="2">
    <location>
        <begin position="71"/>
        <end position="90"/>
    </location>
</feature>
<name>A0A7W5G4V6_9GAMM</name>
<dbReference type="Gene3D" id="1.10.150.280">
    <property type="entry name" value="AF1531-like domain"/>
    <property type="match status" value="1"/>
</dbReference>
<dbReference type="InterPro" id="IPR010994">
    <property type="entry name" value="RuvA_2-like"/>
</dbReference>
<dbReference type="GO" id="GO:0015628">
    <property type="term" value="P:protein secretion by the type II secretion system"/>
    <property type="evidence" value="ECO:0007669"/>
    <property type="project" value="TreeGrafter"/>
</dbReference>
<dbReference type="InterPro" id="IPR003583">
    <property type="entry name" value="Hlx-hairpin-Hlx_DNA-bd_motif"/>
</dbReference>
<dbReference type="PANTHER" id="PTHR21180:SF32">
    <property type="entry name" value="ENDONUCLEASE_EXONUCLEASE_PHOSPHATASE FAMILY DOMAIN-CONTAINING PROTEIN 1"/>
    <property type="match status" value="1"/>
</dbReference>
<dbReference type="NCBIfam" id="TIGR00426">
    <property type="entry name" value="competence protein ComEA helix-hairpin-helix repeat region"/>
    <property type="match status" value="1"/>
</dbReference>
<evidence type="ECO:0000256" key="1">
    <source>
        <dbReference type="SAM" id="SignalP"/>
    </source>
</evidence>
<dbReference type="Pfam" id="PF12836">
    <property type="entry name" value="HHH_3"/>
    <property type="match status" value="1"/>
</dbReference>
<dbReference type="SUPFAM" id="SSF47781">
    <property type="entry name" value="RuvA domain 2-like"/>
    <property type="match status" value="1"/>
</dbReference>
<reference evidence="3 4" key="1">
    <citation type="submission" date="2020-08" db="EMBL/GenBank/DDBJ databases">
        <title>Genomic Encyclopedia of Type Strains, Phase III (KMG-III): the genomes of soil and plant-associated and newly described type strains.</title>
        <authorList>
            <person name="Whitman W."/>
        </authorList>
    </citation>
    <scope>NUCLEOTIDE SEQUENCE [LARGE SCALE GENOMIC DNA]</scope>
    <source>
        <strain evidence="3 4">CECT 5995</strain>
    </source>
</reference>